<dbReference type="GO" id="GO:0003676">
    <property type="term" value="F:nucleic acid binding"/>
    <property type="evidence" value="ECO:0007669"/>
    <property type="project" value="InterPro"/>
</dbReference>
<dbReference type="PROSITE" id="PS50174">
    <property type="entry name" value="G_PATCH"/>
    <property type="match status" value="1"/>
</dbReference>
<comment type="caution">
    <text evidence="3">The sequence shown here is derived from an EMBL/GenBank/DDBJ whole genome shotgun (WGS) entry which is preliminary data.</text>
</comment>
<protein>
    <recommendedName>
        <fullName evidence="2">G-patch domain-containing protein</fullName>
    </recommendedName>
</protein>
<feature type="domain" description="G-patch" evidence="2">
    <location>
        <begin position="5"/>
        <end position="46"/>
    </location>
</feature>
<feature type="region of interest" description="Disordered" evidence="1">
    <location>
        <begin position="171"/>
        <end position="211"/>
    </location>
</feature>
<accession>A0A8H5ETD7</accession>
<feature type="compositionally biased region" description="Basic and acidic residues" evidence="1">
    <location>
        <begin position="284"/>
        <end position="314"/>
    </location>
</feature>
<feature type="compositionally biased region" description="Basic residues" evidence="1">
    <location>
        <begin position="268"/>
        <end position="283"/>
    </location>
</feature>
<dbReference type="Proteomes" id="UP000541558">
    <property type="component" value="Unassembled WGS sequence"/>
</dbReference>
<proteinExistence type="predicted"/>
<feature type="compositionally biased region" description="Basic and acidic residues" evidence="1">
    <location>
        <begin position="249"/>
        <end position="267"/>
    </location>
</feature>
<feature type="compositionally biased region" description="Basic residues" evidence="1">
    <location>
        <begin position="373"/>
        <end position="385"/>
    </location>
</feature>
<dbReference type="PANTHER" id="PTHR23149">
    <property type="entry name" value="G PATCH DOMAIN CONTAINING PROTEIN"/>
    <property type="match status" value="1"/>
</dbReference>
<gene>
    <name evidence="3" type="ORF">D9611_009436</name>
</gene>
<feature type="compositionally biased region" description="Gly residues" evidence="1">
    <location>
        <begin position="199"/>
        <end position="209"/>
    </location>
</feature>
<dbReference type="AlphaFoldDB" id="A0A8H5ETD7"/>
<dbReference type="InterPro" id="IPR050656">
    <property type="entry name" value="PINX1"/>
</dbReference>
<evidence type="ECO:0000256" key="1">
    <source>
        <dbReference type="SAM" id="MobiDB-lite"/>
    </source>
</evidence>
<feature type="compositionally biased region" description="Basic and acidic residues" evidence="1">
    <location>
        <begin position="326"/>
        <end position="359"/>
    </location>
</feature>
<reference evidence="3 4" key="1">
    <citation type="journal article" date="2020" name="ISME J.">
        <title>Uncovering the hidden diversity of litter-decomposition mechanisms in mushroom-forming fungi.</title>
        <authorList>
            <person name="Floudas D."/>
            <person name="Bentzer J."/>
            <person name="Ahren D."/>
            <person name="Johansson T."/>
            <person name="Persson P."/>
            <person name="Tunlid A."/>
        </authorList>
    </citation>
    <scope>NUCLEOTIDE SEQUENCE [LARGE SCALE GENOMIC DNA]</scope>
    <source>
        <strain evidence="3 4">CBS 175.51</strain>
    </source>
</reference>
<dbReference type="EMBL" id="JAACJK010000225">
    <property type="protein sequence ID" value="KAF5311682.1"/>
    <property type="molecule type" value="Genomic_DNA"/>
</dbReference>
<organism evidence="3 4">
    <name type="scientific">Ephemerocybe angulata</name>
    <dbReference type="NCBI Taxonomy" id="980116"/>
    <lineage>
        <taxon>Eukaryota</taxon>
        <taxon>Fungi</taxon>
        <taxon>Dikarya</taxon>
        <taxon>Basidiomycota</taxon>
        <taxon>Agaricomycotina</taxon>
        <taxon>Agaricomycetes</taxon>
        <taxon>Agaricomycetidae</taxon>
        <taxon>Agaricales</taxon>
        <taxon>Agaricineae</taxon>
        <taxon>Psathyrellaceae</taxon>
        <taxon>Ephemerocybe</taxon>
    </lineage>
</organism>
<dbReference type="PANTHER" id="PTHR23149:SF32">
    <property type="entry name" value="G-PATCH DOMAIN-CONTAINING PROTEIN"/>
    <property type="match status" value="1"/>
</dbReference>
<name>A0A8H5ETD7_9AGAR</name>
<sequence>MPLDGHSYLVSQGWGGKGTGLREGAISRPIAVTQKKNLAGLGKDRDEAFPFWDHLFSAAASAIKVCIDDSDDEGSGSDKDKDNDAKKKSKQDVKNPLALNLTTTGILSNRRPPTGRPIDSSATSPSRSCSPDPSSSTSRLTLLATAKRESAKRGLYARFFRGPVLGPEATESKLTTVREGSPKPTYNYTVVPNGDAEGGEGGGGGGGGKTTVQGMIRELAAQVEEAKGAGRKRKAVEVVVEEKVEKEKVVVVDKDEEKKKRKEEKAERKKARAERRERKAAKRAAKEAKGVKEGAKVRDSESKRSEKGKERAVEEPVPGPKSNLSKAEDEKRSKKKSKGSDDSQTKKEGKKSSKRRIAEDADAPAEALTGTPPKKKKKRKHDDSE</sequence>
<feature type="region of interest" description="Disordered" evidence="1">
    <location>
        <begin position="69"/>
        <end position="142"/>
    </location>
</feature>
<dbReference type="InterPro" id="IPR000467">
    <property type="entry name" value="G_patch_dom"/>
</dbReference>
<dbReference type="OrthoDB" id="3366546at2759"/>
<evidence type="ECO:0000313" key="4">
    <source>
        <dbReference type="Proteomes" id="UP000541558"/>
    </source>
</evidence>
<keyword evidence="4" id="KW-1185">Reference proteome</keyword>
<feature type="compositionally biased region" description="Basic and acidic residues" evidence="1">
    <location>
        <begin position="76"/>
        <end position="93"/>
    </location>
</feature>
<evidence type="ECO:0000313" key="3">
    <source>
        <dbReference type="EMBL" id="KAF5311682.1"/>
    </source>
</evidence>
<feature type="region of interest" description="Disordered" evidence="1">
    <location>
        <begin position="249"/>
        <end position="385"/>
    </location>
</feature>
<feature type="compositionally biased region" description="Low complexity" evidence="1">
    <location>
        <begin position="120"/>
        <end position="142"/>
    </location>
</feature>
<evidence type="ECO:0000259" key="2">
    <source>
        <dbReference type="PROSITE" id="PS50174"/>
    </source>
</evidence>